<proteinExistence type="predicted"/>
<dbReference type="InterPro" id="IPR022061">
    <property type="entry name" value="DUF3617"/>
</dbReference>
<gene>
    <name evidence="2" type="ORF">ACFO6X_01195</name>
</gene>
<dbReference type="Proteomes" id="UP001596001">
    <property type="component" value="Unassembled WGS sequence"/>
</dbReference>
<evidence type="ECO:0000313" key="3">
    <source>
        <dbReference type="Proteomes" id="UP001596001"/>
    </source>
</evidence>
<evidence type="ECO:0000313" key="2">
    <source>
        <dbReference type="EMBL" id="MFC4787613.1"/>
    </source>
</evidence>
<protein>
    <submittedName>
        <fullName evidence="2">DUF3617 domain-containing protein</fullName>
    </submittedName>
</protein>
<comment type="caution">
    <text evidence="2">The sequence shown here is derived from an EMBL/GenBank/DDBJ whole genome shotgun (WGS) entry which is preliminary data.</text>
</comment>
<feature type="signal peptide" evidence="1">
    <location>
        <begin position="1"/>
        <end position="24"/>
    </location>
</feature>
<evidence type="ECO:0000256" key="1">
    <source>
        <dbReference type="SAM" id="SignalP"/>
    </source>
</evidence>
<organism evidence="2 3">
    <name type="scientific">Giesbergeria sinuosa</name>
    <dbReference type="NCBI Taxonomy" id="80883"/>
    <lineage>
        <taxon>Bacteria</taxon>
        <taxon>Pseudomonadati</taxon>
        <taxon>Pseudomonadota</taxon>
        <taxon>Betaproteobacteria</taxon>
        <taxon>Burkholderiales</taxon>
        <taxon>Comamonadaceae</taxon>
        <taxon>Giesbergeria</taxon>
    </lineage>
</organism>
<feature type="chain" id="PRO_5047107082" evidence="1">
    <location>
        <begin position="25"/>
        <end position="190"/>
    </location>
</feature>
<keyword evidence="1" id="KW-0732">Signal</keyword>
<keyword evidence="3" id="KW-1185">Reference proteome</keyword>
<sequence length="190" mass="20225">MTPSWRNALPLASFCMVLAGTAQAQNLQPGLWEMNTRAAPGDAGMGQALAQMQQQMAQMPPEQRKQMQAMLAQQGMAVDVGSGGIRSQICITPAMARDDHVVPPQQGDCKTSTPQRAGNTVTVRYECRQPVMKGQSTITISSSKAYSVHSENVVQQGGKHISTAMDVDARWLASDCGGLGAIPATPKATR</sequence>
<dbReference type="RefSeq" id="WP_382429225.1">
    <property type="nucleotide sequence ID" value="NZ_JBHSHJ010000001.1"/>
</dbReference>
<name>A0ABV9Q9S6_9BURK</name>
<accession>A0ABV9Q9S6</accession>
<reference evidence="3" key="1">
    <citation type="journal article" date="2019" name="Int. J. Syst. Evol. Microbiol.">
        <title>The Global Catalogue of Microorganisms (GCM) 10K type strain sequencing project: providing services to taxonomists for standard genome sequencing and annotation.</title>
        <authorList>
            <consortium name="The Broad Institute Genomics Platform"/>
            <consortium name="The Broad Institute Genome Sequencing Center for Infectious Disease"/>
            <person name="Wu L."/>
            <person name="Ma J."/>
        </authorList>
    </citation>
    <scope>NUCLEOTIDE SEQUENCE [LARGE SCALE GENOMIC DNA]</scope>
    <source>
        <strain evidence="3">CCUG 49452</strain>
    </source>
</reference>
<dbReference type="EMBL" id="JBHSHJ010000001">
    <property type="protein sequence ID" value="MFC4787613.1"/>
    <property type="molecule type" value="Genomic_DNA"/>
</dbReference>
<dbReference type="Pfam" id="PF12276">
    <property type="entry name" value="DUF3617"/>
    <property type="match status" value="1"/>
</dbReference>